<dbReference type="PANTHER" id="PTHR33337">
    <property type="entry name" value="GFA DOMAIN-CONTAINING PROTEIN"/>
    <property type="match status" value="1"/>
</dbReference>
<dbReference type="AlphaFoldDB" id="A0A857GIK7"/>
<evidence type="ECO:0000256" key="1">
    <source>
        <dbReference type="ARBA" id="ARBA00005495"/>
    </source>
</evidence>
<gene>
    <name evidence="6" type="ORF">CTT34_04765</name>
</gene>
<evidence type="ECO:0000256" key="4">
    <source>
        <dbReference type="ARBA" id="ARBA00023239"/>
    </source>
</evidence>
<evidence type="ECO:0000313" key="6">
    <source>
        <dbReference type="EMBL" id="QHD49055.1"/>
    </source>
</evidence>
<dbReference type="Pfam" id="PF04828">
    <property type="entry name" value="GFA"/>
    <property type="match status" value="1"/>
</dbReference>
<feature type="domain" description="CENP-V/GFA" evidence="5">
    <location>
        <begin position="1"/>
        <end position="116"/>
    </location>
</feature>
<dbReference type="GO" id="GO:0016846">
    <property type="term" value="F:carbon-sulfur lyase activity"/>
    <property type="evidence" value="ECO:0007669"/>
    <property type="project" value="InterPro"/>
</dbReference>
<dbReference type="SUPFAM" id="SSF51316">
    <property type="entry name" value="Mss4-like"/>
    <property type="match status" value="1"/>
</dbReference>
<accession>A0A857GIK7</accession>
<evidence type="ECO:0000259" key="5">
    <source>
        <dbReference type="PROSITE" id="PS51891"/>
    </source>
</evidence>
<dbReference type="PROSITE" id="PS51891">
    <property type="entry name" value="CENP_V_GFA"/>
    <property type="match status" value="1"/>
</dbReference>
<sequence length="142" mass="15399">MKGECLCGEVAFKIAGELPHLYQCHCSLCRKATGAAANAATFVQSEQFQWLSGQGNIRSYQRESGYRSDFCATCGSPVPNQLLGSDWMWVPAGLLEGDTTARVAVHLHVTSAAAWEQEAAHCQRFDASPESLQALHSALQQV</sequence>
<protein>
    <submittedName>
        <fullName evidence="6">Aldehyde-activating protein</fullName>
    </submittedName>
</protein>
<dbReference type="KEGG" id="hmd:CTT34_04765"/>
<dbReference type="PANTHER" id="PTHR33337:SF40">
    <property type="entry name" value="CENP-V_GFA DOMAIN-CONTAINING PROTEIN-RELATED"/>
    <property type="match status" value="1"/>
</dbReference>
<comment type="similarity">
    <text evidence="1">Belongs to the Gfa family.</text>
</comment>
<proteinExistence type="inferred from homology"/>
<dbReference type="InterPro" id="IPR006913">
    <property type="entry name" value="CENP-V/GFA"/>
</dbReference>
<keyword evidence="2" id="KW-0479">Metal-binding</keyword>
<reference evidence="6 7" key="1">
    <citation type="submission" date="2017-10" db="EMBL/GenBank/DDBJ databases">
        <title>Coral associated bacteria.</title>
        <authorList>
            <person name="Wang X."/>
        </authorList>
    </citation>
    <scope>NUCLEOTIDE SEQUENCE [LARGE SCALE GENOMIC DNA]</scope>
    <source>
        <strain evidence="6 7">SCSIO 43005</strain>
    </source>
</reference>
<name>A0A857GIK7_9GAMM</name>
<evidence type="ECO:0000313" key="7">
    <source>
        <dbReference type="Proteomes" id="UP000463949"/>
    </source>
</evidence>
<dbReference type="GO" id="GO:0046872">
    <property type="term" value="F:metal ion binding"/>
    <property type="evidence" value="ECO:0007669"/>
    <property type="project" value="UniProtKB-KW"/>
</dbReference>
<keyword evidence="3" id="KW-0862">Zinc</keyword>
<dbReference type="EMBL" id="CP024621">
    <property type="protein sequence ID" value="QHD49055.1"/>
    <property type="molecule type" value="Genomic_DNA"/>
</dbReference>
<evidence type="ECO:0000256" key="3">
    <source>
        <dbReference type="ARBA" id="ARBA00022833"/>
    </source>
</evidence>
<keyword evidence="4" id="KW-0456">Lyase</keyword>
<dbReference type="RefSeq" id="WP_159341424.1">
    <property type="nucleotide sequence ID" value="NZ_CP024621.1"/>
</dbReference>
<dbReference type="OrthoDB" id="9786619at2"/>
<dbReference type="Proteomes" id="UP000463949">
    <property type="component" value="Chromosome"/>
</dbReference>
<organism evidence="6 7">
    <name type="scientific">Vreelandella aquamarina</name>
    <dbReference type="NCBI Taxonomy" id="77097"/>
    <lineage>
        <taxon>Bacteria</taxon>
        <taxon>Pseudomonadati</taxon>
        <taxon>Pseudomonadota</taxon>
        <taxon>Gammaproteobacteria</taxon>
        <taxon>Oceanospirillales</taxon>
        <taxon>Halomonadaceae</taxon>
        <taxon>Vreelandella</taxon>
    </lineage>
</organism>
<dbReference type="Gene3D" id="3.90.1590.10">
    <property type="entry name" value="glutathione-dependent formaldehyde- activating enzyme (gfa)"/>
    <property type="match status" value="1"/>
</dbReference>
<dbReference type="InterPro" id="IPR011057">
    <property type="entry name" value="Mss4-like_sf"/>
</dbReference>
<evidence type="ECO:0000256" key="2">
    <source>
        <dbReference type="ARBA" id="ARBA00022723"/>
    </source>
</evidence>